<evidence type="ECO:0000313" key="6">
    <source>
        <dbReference type="Proteomes" id="UP000772151"/>
    </source>
</evidence>
<dbReference type="PANTHER" id="PTHR42827">
    <property type="entry name" value="IRON-SULFUR CLUSTER-BINDING PROTEIN-RELATED"/>
    <property type="match status" value="1"/>
</dbReference>
<reference evidence="5" key="1">
    <citation type="submission" date="2019-04" db="EMBL/GenBank/DDBJ databases">
        <title>Evolution of Biomass-Degrading Anaerobic Consortia Revealed by Metagenomics.</title>
        <authorList>
            <person name="Peng X."/>
        </authorList>
    </citation>
    <scope>NUCLEOTIDE SEQUENCE</scope>
    <source>
        <strain evidence="5">SIG242</strain>
    </source>
</reference>
<dbReference type="GO" id="GO:0051536">
    <property type="term" value="F:iron-sulfur cluster binding"/>
    <property type="evidence" value="ECO:0007669"/>
    <property type="project" value="UniProtKB-KW"/>
</dbReference>
<proteinExistence type="predicted"/>
<organism evidence="5 6">
    <name type="scientific">Selenomonas ruminantium</name>
    <dbReference type="NCBI Taxonomy" id="971"/>
    <lineage>
        <taxon>Bacteria</taxon>
        <taxon>Bacillati</taxon>
        <taxon>Bacillota</taxon>
        <taxon>Negativicutes</taxon>
        <taxon>Selenomonadales</taxon>
        <taxon>Selenomonadaceae</taxon>
        <taxon>Selenomonas</taxon>
    </lineage>
</organism>
<name>A0A927WH63_SELRU</name>
<accession>A0A927WH63</accession>
<feature type="domain" description="4Fe-4S ferredoxin-type" evidence="4">
    <location>
        <begin position="170"/>
        <end position="199"/>
    </location>
</feature>
<keyword evidence="3" id="KW-0411">Iron-sulfur</keyword>
<keyword evidence="2" id="KW-0408">Iron</keyword>
<evidence type="ECO:0000256" key="1">
    <source>
        <dbReference type="ARBA" id="ARBA00022723"/>
    </source>
</evidence>
<keyword evidence="1" id="KW-0479">Metal-binding</keyword>
<evidence type="ECO:0000259" key="4">
    <source>
        <dbReference type="PROSITE" id="PS51379"/>
    </source>
</evidence>
<gene>
    <name evidence="5" type="ORF">E7203_04325</name>
</gene>
<comment type="caution">
    <text evidence="5">The sequence shown here is derived from an EMBL/GenBank/DDBJ whole genome shotgun (WGS) entry which is preliminary data.</text>
</comment>
<dbReference type="Proteomes" id="UP000772151">
    <property type="component" value="Unassembled WGS sequence"/>
</dbReference>
<dbReference type="PROSITE" id="PS51379">
    <property type="entry name" value="4FE4S_FER_2"/>
    <property type="match status" value="1"/>
</dbReference>
<dbReference type="Pfam" id="PF12838">
    <property type="entry name" value="Fer4_7"/>
    <property type="match status" value="1"/>
</dbReference>
<dbReference type="AlphaFoldDB" id="A0A927WH63"/>
<dbReference type="SUPFAM" id="SSF54862">
    <property type="entry name" value="4Fe-4S ferredoxins"/>
    <property type="match status" value="1"/>
</dbReference>
<dbReference type="InterPro" id="IPR017900">
    <property type="entry name" value="4Fe4S_Fe_S_CS"/>
</dbReference>
<evidence type="ECO:0000313" key="5">
    <source>
        <dbReference type="EMBL" id="MBE6084681.1"/>
    </source>
</evidence>
<evidence type="ECO:0000256" key="2">
    <source>
        <dbReference type="ARBA" id="ARBA00023004"/>
    </source>
</evidence>
<protein>
    <submittedName>
        <fullName evidence="5">Epoxyqueuosine reductase</fullName>
    </submittedName>
</protein>
<evidence type="ECO:0000256" key="3">
    <source>
        <dbReference type="ARBA" id="ARBA00023014"/>
    </source>
</evidence>
<dbReference type="Gene3D" id="3.30.70.20">
    <property type="match status" value="1"/>
</dbReference>
<dbReference type="InterPro" id="IPR017896">
    <property type="entry name" value="4Fe4S_Fe-S-bd"/>
</dbReference>
<dbReference type="PROSITE" id="PS00198">
    <property type="entry name" value="4FE4S_FER_1"/>
    <property type="match status" value="1"/>
</dbReference>
<sequence length="267" mass="29929">MVMPRSDRVKLKESIKRRAKAMDINMLGIAPVERWEQEPHQSAEFWPQNIWPWSRNVIVMGMQIMPSMIETTPSVVYSELYNTTNRLLDNAAYRIANFLNEAGYRAHFFPRDCYGDISALVKRPEAAFSQVLAGLYAGLGTVGMNHTLLTKKYGSRIRLVSVITDADLPADHMIKKDICVGCQICVKACPQQVFSPVPGQVIAKMDKHKCALCHQQLKQEFHYPCGRCIAACPVGEDKKRYGREAISAAGILHCRDFGAADVGTIVR</sequence>
<dbReference type="EMBL" id="SVCA01000002">
    <property type="protein sequence ID" value="MBE6084681.1"/>
    <property type="molecule type" value="Genomic_DNA"/>
</dbReference>
<dbReference type="GO" id="GO:0046872">
    <property type="term" value="F:metal ion binding"/>
    <property type="evidence" value="ECO:0007669"/>
    <property type="project" value="UniProtKB-KW"/>
</dbReference>
<dbReference type="PANTHER" id="PTHR42827:SF1">
    <property type="entry name" value="IRON-SULFUR CLUSTER-BINDING PROTEIN"/>
    <property type="match status" value="1"/>
</dbReference>